<protein>
    <recommendedName>
        <fullName evidence="2">Methyltransferase type 11 domain-containing protein</fullName>
    </recommendedName>
</protein>
<evidence type="ECO:0000313" key="4">
    <source>
        <dbReference type="Proteomes" id="UP000595140"/>
    </source>
</evidence>
<dbReference type="PANTHER" id="PTHR45085:SF3">
    <property type="entry name" value="S-ADENOSYL-L-METHIONINE-DEPENDENT METHYLTRANSFERASES SUPERFAMILY PROTEIN"/>
    <property type="match status" value="1"/>
</dbReference>
<keyword evidence="1" id="KW-1133">Transmembrane helix</keyword>
<organism evidence="3 4">
    <name type="scientific">Cuscuta campestris</name>
    <dbReference type="NCBI Taxonomy" id="132261"/>
    <lineage>
        <taxon>Eukaryota</taxon>
        <taxon>Viridiplantae</taxon>
        <taxon>Streptophyta</taxon>
        <taxon>Embryophyta</taxon>
        <taxon>Tracheophyta</taxon>
        <taxon>Spermatophyta</taxon>
        <taxon>Magnoliopsida</taxon>
        <taxon>eudicotyledons</taxon>
        <taxon>Gunneridae</taxon>
        <taxon>Pentapetalae</taxon>
        <taxon>asterids</taxon>
        <taxon>lamiids</taxon>
        <taxon>Solanales</taxon>
        <taxon>Convolvulaceae</taxon>
        <taxon>Cuscuteae</taxon>
        <taxon>Cuscuta</taxon>
        <taxon>Cuscuta subgen. Grammica</taxon>
        <taxon>Cuscuta sect. Cleistogrammica</taxon>
    </lineage>
</organism>
<dbReference type="GO" id="GO:0009820">
    <property type="term" value="P:alkaloid metabolic process"/>
    <property type="evidence" value="ECO:0007669"/>
    <property type="project" value="UniProtKB-KW"/>
</dbReference>
<keyword evidence="4" id="KW-1185">Reference proteome</keyword>
<reference evidence="3 4" key="1">
    <citation type="submission" date="2018-04" db="EMBL/GenBank/DDBJ databases">
        <authorList>
            <person name="Vogel A."/>
        </authorList>
    </citation>
    <scope>NUCLEOTIDE SEQUENCE [LARGE SCALE GENOMIC DNA]</scope>
</reference>
<dbReference type="Proteomes" id="UP000595140">
    <property type="component" value="Unassembled WGS sequence"/>
</dbReference>
<sequence>MDRRIQIFLNKISLASTAIATLILLLLYLRTPATCVHIASAHLKPHHSFPKSTCGFSARPYTSVDKRNRRLWSTAAWIRTVRSYADLFRILRDKRLFSVQSRALVISAGPGHAVKALHDLGLSDATGIELVESPPLVSRADPLNLPFFDGAFDFVFSAYLDRALYPARYAGEMERVVRDGGACVVAVEECGEGEIESVAKLFRKSKLLGAMNVTLGGERRTRIVLRVRNGHGCSKMAYGSSEQRRWLQAQ</sequence>
<feature type="transmembrane region" description="Helical" evidence="1">
    <location>
        <begin position="12"/>
        <end position="29"/>
    </location>
</feature>
<name>A0A484KI56_9ASTE</name>
<evidence type="ECO:0000259" key="2">
    <source>
        <dbReference type="Pfam" id="PF08241"/>
    </source>
</evidence>
<dbReference type="InterPro" id="IPR013216">
    <property type="entry name" value="Methyltransf_11"/>
</dbReference>
<dbReference type="Pfam" id="PF08241">
    <property type="entry name" value="Methyltransf_11"/>
    <property type="match status" value="1"/>
</dbReference>
<dbReference type="InterPro" id="IPR029063">
    <property type="entry name" value="SAM-dependent_MTases_sf"/>
</dbReference>
<accession>A0A484KI56</accession>
<dbReference type="PANTHER" id="PTHR45085">
    <property type="entry name" value="F21J9.14"/>
    <property type="match status" value="1"/>
</dbReference>
<feature type="domain" description="Methyltransferase type 11" evidence="2">
    <location>
        <begin position="106"/>
        <end position="185"/>
    </location>
</feature>
<dbReference type="EMBL" id="OOIL02000203">
    <property type="protein sequence ID" value="VFQ61762.1"/>
    <property type="molecule type" value="Genomic_DNA"/>
</dbReference>
<keyword evidence="1" id="KW-0812">Transmembrane</keyword>
<dbReference type="SUPFAM" id="SSF53335">
    <property type="entry name" value="S-adenosyl-L-methionine-dependent methyltransferases"/>
    <property type="match status" value="1"/>
</dbReference>
<dbReference type="OrthoDB" id="682522at2759"/>
<dbReference type="GO" id="GO:0008757">
    <property type="term" value="F:S-adenosylmethionine-dependent methyltransferase activity"/>
    <property type="evidence" value="ECO:0007669"/>
    <property type="project" value="InterPro"/>
</dbReference>
<evidence type="ECO:0000256" key="1">
    <source>
        <dbReference type="SAM" id="Phobius"/>
    </source>
</evidence>
<gene>
    <name evidence="3" type="ORF">CCAM_LOCUS3538</name>
</gene>
<proteinExistence type="predicted"/>
<evidence type="ECO:0000313" key="3">
    <source>
        <dbReference type="EMBL" id="VFQ61762.1"/>
    </source>
</evidence>
<dbReference type="AlphaFoldDB" id="A0A484KI56"/>
<keyword evidence="1" id="KW-0472">Membrane</keyword>
<dbReference type="Gene3D" id="3.40.50.150">
    <property type="entry name" value="Vaccinia Virus protein VP39"/>
    <property type="match status" value="1"/>
</dbReference>